<reference evidence="3" key="1">
    <citation type="journal article" date="2019" name="Int. J. Syst. Evol. Microbiol.">
        <title>The Global Catalogue of Microorganisms (GCM) 10K type strain sequencing project: providing services to taxonomists for standard genome sequencing and annotation.</title>
        <authorList>
            <consortium name="The Broad Institute Genomics Platform"/>
            <consortium name="The Broad Institute Genome Sequencing Center for Infectious Disease"/>
            <person name="Wu L."/>
            <person name="Ma J."/>
        </authorList>
    </citation>
    <scope>NUCLEOTIDE SEQUENCE [LARGE SCALE GENOMIC DNA]</scope>
    <source>
        <strain evidence="3">JCM 17810</strain>
    </source>
</reference>
<proteinExistence type="predicted"/>
<feature type="region of interest" description="Disordered" evidence="1">
    <location>
        <begin position="1"/>
        <end position="141"/>
    </location>
</feature>
<keyword evidence="3" id="KW-1185">Reference proteome</keyword>
<dbReference type="EMBL" id="BAABGN010000012">
    <property type="protein sequence ID" value="GAA4428116.1"/>
    <property type="molecule type" value="Genomic_DNA"/>
</dbReference>
<accession>A0ABP8LFU7</accession>
<sequence length="141" mass="14688">MQVHAAEAHGADDGHPDLAVGVDVPAGHAESVYARDRDVKRGAAGPDVDPTMPARTPSGPSAARSRAKYDNAAPMLDDQRSRGHSGSAYANGFGTSGPCRNAGTSMKIRRGGRMRRSPSLPHERPPRSTARCGACTTEGVT</sequence>
<evidence type="ECO:0000256" key="1">
    <source>
        <dbReference type="SAM" id="MobiDB-lite"/>
    </source>
</evidence>
<name>A0ABP8LFU7_9MICO</name>
<evidence type="ECO:0000313" key="2">
    <source>
        <dbReference type="EMBL" id="GAA4428116.1"/>
    </source>
</evidence>
<protein>
    <submittedName>
        <fullName evidence="2">Uncharacterized protein</fullName>
    </submittedName>
</protein>
<feature type="compositionally biased region" description="Basic and acidic residues" evidence="1">
    <location>
        <begin position="1"/>
        <end position="16"/>
    </location>
</feature>
<evidence type="ECO:0000313" key="3">
    <source>
        <dbReference type="Proteomes" id="UP001500622"/>
    </source>
</evidence>
<comment type="caution">
    <text evidence="2">The sequence shown here is derived from an EMBL/GenBank/DDBJ whole genome shotgun (WGS) entry which is preliminary data.</text>
</comment>
<feature type="compositionally biased region" description="Basic residues" evidence="1">
    <location>
        <begin position="107"/>
        <end position="116"/>
    </location>
</feature>
<gene>
    <name evidence="2" type="ORF">GCM10023169_28880</name>
</gene>
<dbReference type="Proteomes" id="UP001500622">
    <property type="component" value="Unassembled WGS sequence"/>
</dbReference>
<organism evidence="2 3">
    <name type="scientific">Georgenia halophila</name>
    <dbReference type="NCBI Taxonomy" id="620889"/>
    <lineage>
        <taxon>Bacteria</taxon>
        <taxon>Bacillati</taxon>
        <taxon>Actinomycetota</taxon>
        <taxon>Actinomycetes</taxon>
        <taxon>Micrococcales</taxon>
        <taxon>Bogoriellaceae</taxon>
        <taxon>Georgenia</taxon>
    </lineage>
</organism>